<reference evidence="4" key="1">
    <citation type="submission" date="2021-01" db="EMBL/GenBank/DDBJ databases">
        <authorList>
            <person name="Corre E."/>
            <person name="Pelletier E."/>
            <person name="Niang G."/>
            <person name="Scheremetjew M."/>
            <person name="Finn R."/>
            <person name="Kale V."/>
            <person name="Holt S."/>
            <person name="Cochrane G."/>
            <person name="Meng A."/>
            <person name="Brown T."/>
            <person name="Cohen L."/>
        </authorList>
    </citation>
    <scope>NUCLEOTIDE SEQUENCE</scope>
    <source>
        <strain evidence="4">CCMP443</strain>
    </source>
</reference>
<dbReference type="PANTHER" id="PTHR10204">
    <property type="entry name" value="NAD P H OXIDOREDUCTASE-RELATED"/>
    <property type="match status" value="1"/>
</dbReference>
<dbReference type="InterPro" id="IPR051545">
    <property type="entry name" value="NAD(P)H_dehydrogenase_qn"/>
</dbReference>
<organism evidence="4">
    <name type="scientific">Hemiselmis tepida</name>
    <dbReference type="NCBI Taxonomy" id="464990"/>
    <lineage>
        <taxon>Eukaryota</taxon>
        <taxon>Cryptophyceae</taxon>
        <taxon>Cryptomonadales</taxon>
        <taxon>Hemiselmidaceae</taxon>
        <taxon>Hemiselmis</taxon>
    </lineage>
</organism>
<proteinExistence type="inferred from homology"/>
<keyword evidence="2" id="KW-0560">Oxidoreductase</keyword>
<dbReference type="Gene3D" id="3.40.50.360">
    <property type="match status" value="1"/>
</dbReference>
<protein>
    <recommendedName>
        <fullName evidence="3">Flavodoxin-like fold domain-containing protein</fullName>
    </recommendedName>
</protein>
<evidence type="ECO:0000256" key="1">
    <source>
        <dbReference type="ARBA" id="ARBA00006252"/>
    </source>
</evidence>
<dbReference type="EMBL" id="HBFN01031152">
    <property type="protein sequence ID" value="CAD8804374.1"/>
    <property type="molecule type" value="Transcribed_RNA"/>
</dbReference>
<gene>
    <name evidence="4" type="ORF">HTEP1355_LOCUS18052</name>
</gene>
<comment type="similarity">
    <text evidence="1">Belongs to the NAD(P)H dehydrogenase (quinone) family.</text>
</comment>
<sequence length="239" mass="26504">MGLRAAVPVARACGLARQAAFSAQFGRREMSGKVFVVCCNPVGESFSNAIAESCAKGLVAGGNEVRSINLYKMPSEVGGGEFSPIVSLKERQEYFNENEQSALKEDGHVKYIVDSLRWSDSLVLIYPTWWFNIPAILKGFFDRCFVPGVGFRYDKVAQKRMTGLTNIKKVGVLTSYGFSEEEVEKAGDAGKVMISGGMTMLFAQPCDVVWKALYGMQGSQPVEVRTRFLQEVEEMYRAW</sequence>
<dbReference type="Pfam" id="PF02525">
    <property type="entry name" value="Flavodoxin_2"/>
    <property type="match status" value="1"/>
</dbReference>
<dbReference type="SUPFAM" id="SSF52218">
    <property type="entry name" value="Flavoproteins"/>
    <property type="match status" value="1"/>
</dbReference>
<feature type="domain" description="Flavodoxin-like fold" evidence="3">
    <location>
        <begin position="33"/>
        <end position="190"/>
    </location>
</feature>
<dbReference type="GO" id="GO:0005829">
    <property type="term" value="C:cytosol"/>
    <property type="evidence" value="ECO:0007669"/>
    <property type="project" value="TreeGrafter"/>
</dbReference>
<evidence type="ECO:0000256" key="2">
    <source>
        <dbReference type="ARBA" id="ARBA00023002"/>
    </source>
</evidence>
<dbReference type="PANTHER" id="PTHR10204:SF34">
    <property type="entry name" value="NAD(P)H DEHYDROGENASE [QUINONE] 1 ISOFORM 1"/>
    <property type="match status" value="1"/>
</dbReference>
<accession>A0A7S0W3T5</accession>
<dbReference type="AlphaFoldDB" id="A0A7S0W3T5"/>
<dbReference type="InterPro" id="IPR029039">
    <property type="entry name" value="Flavoprotein-like_sf"/>
</dbReference>
<name>A0A7S0W3T5_9CRYP</name>
<evidence type="ECO:0000313" key="4">
    <source>
        <dbReference type="EMBL" id="CAD8804374.1"/>
    </source>
</evidence>
<dbReference type="InterPro" id="IPR003680">
    <property type="entry name" value="Flavodoxin_fold"/>
</dbReference>
<dbReference type="GO" id="GO:0003955">
    <property type="term" value="F:NAD(P)H dehydrogenase (quinone) activity"/>
    <property type="evidence" value="ECO:0007669"/>
    <property type="project" value="TreeGrafter"/>
</dbReference>
<evidence type="ECO:0000259" key="3">
    <source>
        <dbReference type="Pfam" id="PF02525"/>
    </source>
</evidence>